<sequence>MSTSEKFMGFSHGLHACPGRFFATNQMKITLGHMALLYDIEPIPKRPVNPWFFGHIGPPLTETLRVRRRKMNQT</sequence>
<proteinExistence type="predicted"/>
<evidence type="ECO:0000313" key="1">
    <source>
        <dbReference type="EMBL" id="KAJ2970508.1"/>
    </source>
</evidence>
<dbReference type="Proteomes" id="UP001143856">
    <property type="component" value="Unassembled WGS sequence"/>
</dbReference>
<dbReference type="EMBL" id="JAPDGR010003642">
    <property type="protein sequence ID" value="KAJ2970508.1"/>
    <property type="molecule type" value="Genomic_DNA"/>
</dbReference>
<reference evidence="1" key="1">
    <citation type="submission" date="2022-10" db="EMBL/GenBank/DDBJ databases">
        <title>Genome Sequence of Xylaria curta.</title>
        <authorList>
            <person name="Buettner E."/>
        </authorList>
    </citation>
    <scope>NUCLEOTIDE SEQUENCE</scope>
    <source>
        <strain evidence="1">Babe10</strain>
    </source>
</reference>
<comment type="caution">
    <text evidence="1">The sequence shown here is derived from an EMBL/GenBank/DDBJ whole genome shotgun (WGS) entry which is preliminary data.</text>
</comment>
<protein>
    <submittedName>
        <fullName evidence="1">Uncharacterized protein</fullName>
    </submittedName>
</protein>
<keyword evidence="2" id="KW-1185">Reference proteome</keyword>
<name>A0ACC1MVG1_9PEZI</name>
<evidence type="ECO:0000313" key="2">
    <source>
        <dbReference type="Proteomes" id="UP001143856"/>
    </source>
</evidence>
<accession>A0ACC1MVG1</accession>
<organism evidence="1 2">
    <name type="scientific">Xylaria curta</name>
    <dbReference type="NCBI Taxonomy" id="42375"/>
    <lineage>
        <taxon>Eukaryota</taxon>
        <taxon>Fungi</taxon>
        <taxon>Dikarya</taxon>
        <taxon>Ascomycota</taxon>
        <taxon>Pezizomycotina</taxon>
        <taxon>Sordariomycetes</taxon>
        <taxon>Xylariomycetidae</taxon>
        <taxon>Xylariales</taxon>
        <taxon>Xylariaceae</taxon>
        <taxon>Xylaria</taxon>
    </lineage>
</organism>
<gene>
    <name evidence="1" type="ORF">NUW58_g9674</name>
</gene>